<keyword evidence="4" id="KW-1015">Disulfide bond</keyword>
<evidence type="ECO:0000313" key="9">
    <source>
        <dbReference type="Proteomes" id="UP000831782"/>
    </source>
</evidence>
<dbReference type="InterPro" id="IPR013766">
    <property type="entry name" value="Thioredoxin_domain"/>
</dbReference>
<dbReference type="Gene3D" id="3.40.30.10">
    <property type="entry name" value="Glutaredoxin"/>
    <property type="match status" value="1"/>
</dbReference>
<evidence type="ECO:0000259" key="7">
    <source>
        <dbReference type="PROSITE" id="PS51352"/>
    </source>
</evidence>
<organism evidence="8 9">
    <name type="scientific">Gracilibacillus caseinilyticus</name>
    <dbReference type="NCBI Taxonomy" id="2932256"/>
    <lineage>
        <taxon>Bacteria</taxon>
        <taxon>Bacillati</taxon>
        <taxon>Bacillota</taxon>
        <taxon>Bacilli</taxon>
        <taxon>Bacillales</taxon>
        <taxon>Bacillaceae</taxon>
        <taxon>Gracilibacillus</taxon>
    </lineage>
</organism>
<protein>
    <submittedName>
        <fullName evidence="8">Redoxin family protein</fullName>
    </submittedName>
</protein>
<keyword evidence="6" id="KW-0812">Transmembrane</keyword>
<feature type="transmembrane region" description="Helical" evidence="6">
    <location>
        <begin position="6"/>
        <end position="24"/>
    </location>
</feature>
<sequence>MWKNIISISIIILLVGIFIVTNFTNIGQDEHKPNIIDVTGDTSVEGGSISAPNAYQVNEGEEAPNFTLENREGEEQQAFDHDKPYTLVNFWATWCPPCVEEMPALQKFQQQNAETVQVVAVNVTNTETSKEVVYDFLDNGTFEYPILFDEEDIVYDGYSIINMPTSLLIRTSDLKILKRINGSMTLEQMQKYLEDAQSS</sequence>
<evidence type="ECO:0000313" key="8">
    <source>
        <dbReference type="EMBL" id="UOQ47725.1"/>
    </source>
</evidence>
<keyword evidence="2" id="KW-0201">Cytochrome c-type biogenesis</keyword>
<evidence type="ECO:0000256" key="6">
    <source>
        <dbReference type="SAM" id="Phobius"/>
    </source>
</evidence>
<dbReference type="Pfam" id="PF00578">
    <property type="entry name" value="AhpC-TSA"/>
    <property type="match status" value="1"/>
</dbReference>
<evidence type="ECO:0000256" key="4">
    <source>
        <dbReference type="ARBA" id="ARBA00023157"/>
    </source>
</evidence>
<dbReference type="RefSeq" id="WP_244717144.1">
    <property type="nucleotide sequence ID" value="NZ_CP095072.1"/>
</dbReference>
<dbReference type="CDD" id="cd02966">
    <property type="entry name" value="TlpA_like_family"/>
    <property type="match status" value="1"/>
</dbReference>
<gene>
    <name evidence="8" type="ORF">MUN88_16970</name>
</gene>
<keyword evidence="6" id="KW-1133">Transmembrane helix</keyword>
<evidence type="ECO:0000256" key="5">
    <source>
        <dbReference type="ARBA" id="ARBA00023284"/>
    </source>
</evidence>
<evidence type="ECO:0000256" key="2">
    <source>
        <dbReference type="ARBA" id="ARBA00022748"/>
    </source>
</evidence>
<dbReference type="InterPro" id="IPR017937">
    <property type="entry name" value="Thioredoxin_CS"/>
</dbReference>
<dbReference type="PROSITE" id="PS00194">
    <property type="entry name" value="THIOREDOXIN_1"/>
    <property type="match status" value="1"/>
</dbReference>
<keyword evidence="9" id="KW-1185">Reference proteome</keyword>
<keyword evidence="3" id="KW-0735">Signal-anchor</keyword>
<evidence type="ECO:0000256" key="1">
    <source>
        <dbReference type="ARBA" id="ARBA00004196"/>
    </source>
</evidence>
<evidence type="ECO:0000256" key="3">
    <source>
        <dbReference type="ARBA" id="ARBA00022968"/>
    </source>
</evidence>
<dbReference type="SUPFAM" id="SSF52833">
    <property type="entry name" value="Thioredoxin-like"/>
    <property type="match status" value="1"/>
</dbReference>
<dbReference type="InterPro" id="IPR000866">
    <property type="entry name" value="AhpC/TSA"/>
</dbReference>
<comment type="subcellular location">
    <subcellularLocation>
        <location evidence="1">Cell envelope</location>
    </subcellularLocation>
</comment>
<dbReference type="PANTHER" id="PTHR42852">
    <property type="entry name" value="THIOL:DISULFIDE INTERCHANGE PROTEIN DSBE"/>
    <property type="match status" value="1"/>
</dbReference>
<dbReference type="InterPro" id="IPR050553">
    <property type="entry name" value="Thioredoxin_ResA/DsbE_sf"/>
</dbReference>
<name>A0ABY4ETH3_9BACI</name>
<keyword evidence="6" id="KW-0472">Membrane</keyword>
<dbReference type="PROSITE" id="PS51352">
    <property type="entry name" value="THIOREDOXIN_2"/>
    <property type="match status" value="1"/>
</dbReference>
<proteinExistence type="predicted"/>
<dbReference type="Proteomes" id="UP000831782">
    <property type="component" value="Chromosome"/>
</dbReference>
<dbReference type="EMBL" id="CP095072">
    <property type="protein sequence ID" value="UOQ47725.1"/>
    <property type="molecule type" value="Genomic_DNA"/>
</dbReference>
<feature type="domain" description="Thioredoxin" evidence="7">
    <location>
        <begin position="57"/>
        <end position="198"/>
    </location>
</feature>
<reference evidence="8 9" key="1">
    <citation type="submission" date="2022-04" db="EMBL/GenBank/DDBJ databases">
        <title>Gracilibacillus sp. isolated from saltern.</title>
        <authorList>
            <person name="Won M."/>
            <person name="Lee C.-M."/>
            <person name="Woen H.-Y."/>
            <person name="Kwon S.-W."/>
        </authorList>
    </citation>
    <scope>NUCLEOTIDE SEQUENCE [LARGE SCALE GENOMIC DNA]</scope>
    <source>
        <strain evidence="8 9">SSWR10-1</strain>
    </source>
</reference>
<dbReference type="PANTHER" id="PTHR42852:SF6">
    <property type="entry name" value="THIOL:DISULFIDE INTERCHANGE PROTEIN DSBE"/>
    <property type="match status" value="1"/>
</dbReference>
<keyword evidence="5" id="KW-0676">Redox-active center</keyword>
<accession>A0ABY4ETH3</accession>
<dbReference type="InterPro" id="IPR036249">
    <property type="entry name" value="Thioredoxin-like_sf"/>
</dbReference>